<organism evidence="1 2">
    <name type="scientific">Apatococcus fuscideae</name>
    <dbReference type="NCBI Taxonomy" id="2026836"/>
    <lineage>
        <taxon>Eukaryota</taxon>
        <taxon>Viridiplantae</taxon>
        <taxon>Chlorophyta</taxon>
        <taxon>core chlorophytes</taxon>
        <taxon>Trebouxiophyceae</taxon>
        <taxon>Chlorellales</taxon>
        <taxon>Chlorellaceae</taxon>
        <taxon>Apatococcus</taxon>
    </lineage>
</organism>
<sequence length="32" mass="3741">DLLRFIHKGLEAKQHQRLLPAPMKNATAHHLR</sequence>
<name>A0AAW1RG30_9CHLO</name>
<dbReference type="EMBL" id="JALJOV010002212">
    <property type="protein sequence ID" value="KAK9832758.1"/>
    <property type="molecule type" value="Genomic_DNA"/>
</dbReference>
<dbReference type="AlphaFoldDB" id="A0AAW1RG30"/>
<gene>
    <name evidence="1" type="ORF">WJX84_008667</name>
</gene>
<accession>A0AAW1RG30</accession>
<protein>
    <submittedName>
        <fullName evidence="1">Uncharacterized protein</fullName>
    </submittedName>
</protein>
<comment type="caution">
    <text evidence="1">The sequence shown here is derived from an EMBL/GenBank/DDBJ whole genome shotgun (WGS) entry which is preliminary data.</text>
</comment>
<dbReference type="Proteomes" id="UP001485043">
    <property type="component" value="Unassembled WGS sequence"/>
</dbReference>
<keyword evidence="2" id="KW-1185">Reference proteome</keyword>
<evidence type="ECO:0000313" key="2">
    <source>
        <dbReference type="Proteomes" id="UP001485043"/>
    </source>
</evidence>
<proteinExistence type="predicted"/>
<feature type="non-terminal residue" evidence="1">
    <location>
        <position position="1"/>
    </location>
</feature>
<evidence type="ECO:0000313" key="1">
    <source>
        <dbReference type="EMBL" id="KAK9832758.1"/>
    </source>
</evidence>
<reference evidence="1 2" key="1">
    <citation type="journal article" date="2024" name="Nat. Commun.">
        <title>Phylogenomics reveals the evolutionary origins of lichenization in chlorophyte algae.</title>
        <authorList>
            <person name="Puginier C."/>
            <person name="Libourel C."/>
            <person name="Otte J."/>
            <person name="Skaloud P."/>
            <person name="Haon M."/>
            <person name="Grisel S."/>
            <person name="Petersen M."/>
            <person name="Berrin J.G."/>
            <person name="Delaux P.M."/>
            <person name="Dal Grande F."/>
            <person name="Keller J."/>
        </authorList>
    </citation>
    <scope>NUCLEOTIDE SEQUENCE [LARGE SCALE GENOMIC DNA]</scope>
    <source>
        <strain evidence="1 2">SAG 2523</strain>
    </source>
</reference>